<keyword evidence="3" id="KW-1185">Reference proteome</keyword>
<feature type="region of interest" description="Disordered" evidence="1">
    <location>
        <begin position="37"/>
        <end position="58"/>
    </location>
</feature>
<protein>
    <submittedName>
        <fullName evidence="2">Uncharacterized protein</fullName>
    </submittedName>
</protein>
<comment type="caution">
    <text evidence="2">The sequence shown here is derived from an EMBL/GenBank/DDBJ whole genome shotgun (WGS) entry which is preliminary data.</text>
</comment>
<dbReference type="EMBL" id="JABBWD010000059">
    <property type="protein sequence ID" value="KAG1771400.1"/>
    <property type="molecule type" value="Genomic_DNA"/>
</dbReference>
<dbReference type="OrthoDB" id="2683950at2759"/>
<feature type="region of interest" description="Disordered" evidence="1">
    <location>
        <begin position="593"/>
        <end position="612"/>
    </location>
</feature>
<gene>
    <name evidence="2" type="ORF">EV702DRAFT_1202007</name>
</gene>
<evidence type="ECO:0000313" key="2">
    <source>
        <dbReference type="EMBL" id="KAG1771400.1"/>
    </source>
</evidence>
<name>A0A9P6ZLN8_9AGAM</name>
<evidence type="ECO:0000256" key="1">
    <source>
        <dbReference type="SAM" id="MobiDB-lite"/>
    </source>
</evidence>
<accession>A0A9P6ZLN8</accession>
<feature type="compositionally biased region" description="Low complexity" evidence="1">
    <location>
        <begin position="474"/>
        <end position="488"/>
    </location>
</feature>
<organism evidence="2 3">
    <name type="scientific">Suillus placidus</name>
    <dbReference type="NCBI Taxonomy" id="48579"/>
    <lineage>
        <taxon>Eukaryota</taxon>
        <taxon>Fungi</taxon>
        <taxon>Dikarya</taxon>
        <taxon>Basidiomycota</taxon>
        <taxon>Agaricomycotina</taxon>
        <taxon>Agaricomycetes</taxon>
        <taxon>Agaricomycetidae</taxon>
        <taxon>Boletales</taxon>
        <taxon>Suillineae</taxon>
        <taxon>Suillaceae</taxon>
        <taxon>Suillus</taxon>
    </lineage>
</organism>
<feature type="compositionally biased region" description="Acidic residues" evidence="1">
    <location>
        <begin position="601"/>
        <end position="612"/>
    </location>
</feature>
<feature type="compositionally biased region" description="Low complexity" evidence="1">
    <location>
        <begin position="38"/>
        <end position="58"/>
    </location>
</feature>
<feature type="region of interest" description="Disordered" evidence="1">
    <location>
        <begin position="474"/>
        <end position="524"/>
    </location>
</feature>
<dbReference type="Proteomes" id="UP000714275">
    <property type="component" value="Unassembled WGS sequence"/>
</dbReference>
<dbReference type="AlphaFoldDB" id="A0A9P6ZLN8"/>
<reference evidence="2" key="1">
    <citation type="journal article" date="2020" name="New Phytol.">
        <title>Comparative genomics reveals dynamic genome evolution in host specialist ectomycorrhizal fungi.</title>
        <authorList>
            <person name="Lofgren L.A."/>
            <person name="Nguyen N.H."/>
            <person name="Vilgalys R."/>
            <person name="Ruytinx J."/>
            <person name="Liao H.L."/>
            <person name="Branco S."/>
            <person name="Kuo A."/>
            <person name="LaButti K."/>
            <person name="Lipzen A."/>
            <person name="Andreopoulos W."/>
            <person name="Pangilinan J."/>
            <person name="Riley R."/>
            <person name="Hundley H."/>
            <person name="Na H."/>
            <person name="Barry K."/>
            <person name="Grigoriev I.V."/>
            <person name="Stajich J.E."/>
            <person name="Kennedy P.G."/>
        </authorList>
    </citation>
    <scope>NUCLEOTIDE SEQUENCE</scope>
    <source>
        <strain evidence="2">DOB743</strain>
    </source>
</reference>
<evidence type="ECO:0000313" key="3">
    <source>
        <dbReference type="Proteomes" id="UP000714275"/>
    </source>
</evidence>
<proteinExistence type="predicted"/>
<sequence length="612" mass="66709">MSNIPTVPNSGSFLNLREASDTPNIFGYSPPLLQDGYDSSSMDSSSSISSGVSSRSSFFSRNSSRLSLDSKSSSAYMHLETQLEESRQHICLLEQQNRRLARDNDRLSAQVATLQNSFVAFTTSLGQNPINTTTTTAATGTGNSSMKEADKELDPADYQGIKFWTCSKWSHHLQAIKNVTKIDRNSSEACTSMRGSSRLAKGENVACQFIEDADGEPVDGHRAKTMRNVFSSYLHQLNQGDVKLPPTWSQVALDIKEGFYHAIRSNHVEFRYCADNWKAEYLATHNYSQWYKYHVLLIRGQKRDRSVAMDDDECVKPSSSRTKKLKAERTLSPLSEDMELDYVDLEPSVPSAMNPIHERNPVDITEPAHTSSDPILPLLSKPDDTISTIPDPVIDPILLATEPVTPTDSDLSPVPSPPVIDPILLATEPHTTSIGVSPAGVSIHNVPQVKNPLFKPTARPVAGVSGTFWQVSASSSTSTTSPTSTAPSLNIPTTMSNNTTATKPKPKPRPIKATQPKAPAVPKELNAPSKVKPMRIQKTINARNLCAAAWKAAGNLRGTAKEFKGYWERLPAAEKAVFEGQARTLLATMSVTTTSGTQGNGEEDFAASDGDE</sequence>